<keyword evidence="4" id="KW-0276">Fatty acid metabolism</keyword>
<accession>A0A7R9LRI6</accession>
<dbReference type="Gene3D" id="3.40.50.12780">
    <property type="entry name" value="N-terminal domain of ligase-like"/>
    <property type="match status" value="1"/>
</dbReference>
<evidence type="ECO:0000313" key="11">
    <source>
        <dbReference type="Proteomes" id="UP000728032"/>
    </source>
</evidence>
<dbReference type="AlphaFoldDB" id="A0A7R9LRI6"/>
<evidence type="ECO:0000256" key="4">
    <source>
        <dbReference type="ARBA" id="ARBA00022832"/>
    </source>
</evidence>
<dbReference type="EC" id="6.2.1.3" evidence="6"/>
<dbReference type="InterPro" id="IPR020845">
    <property type="entry name" value="AMP-binding_CS"/>
</dbReference>
<dbReference type="GO" id="GO:0005886">
    <property type="term" value="C:plasma membrane"/>
    <property type="evidence" value="ECO:0007669"/>
    <property type="project" value="TreeGrafter"/>
</dbReference>
<evidence type="ECO:0000256" key="5">
    <source>
        <dbReference type="ARBA" id="ARBA00022840"/>
    </source>
</evidence>
<keyword evidence="5" id="KW-0067">ATP-binding</keyword>
<sequence length="724" mass="79939">MLPVRLVVNLYTYTSLPFYYLYQKPWKRIIESNKSRSKLKNPGNDTNTRVSHQQHLTHPTFKPTVTETLNSLVNYYGRDAPILGYREVLSVTKSIGSDGKVVRINGRPLNSYTLDDYQWLTYGQVDNATTSLAKGLIANGMAFGDKVLILCETRVEWFLSAQAVAKLGATLVTLFPNLGDEGLVHGINQTEVQLAIVSCDLMPNIARLSARLPTLRTVVYIDHKNAAKVVTDSQINGFPDTIRLISLRDVENTGAQSPDTPFKTPQPDDPFLIMYTSGTTGAPKAAVATHRQMMEGSARALLSGCSWMGDTRSHTYVAFLPLAHILELTQEFVCFYTGIRIGYSSPFTLTDTAPGLARGQVSDIKLLQPTIMATVPLVLDKLLKEVGDKLEASSPILVNVFGYLIDYKTKWTRLGYRCPIVNHVVCRKVKEQLGGRLEIVMAGGAPLNPNTQSHIKALLDVILAQAYGATETLGAVLCMDSGDLSYGRVGGPLSGVELRLTDWNEGGYHPSDTPHPRGEIVIGGQSVVTGYYGSSDQTREAFHVDSWGARWFHTGDIGELYPDGTVRIVDRKKDLHKLQNGEYVSLGKIEAALKSCPLVDNACVFWRVNAPYLTALISPNRKRVLKLSHDLGLSGVSMEDIVGNEGVNRRVFEAVVQTGREAGLSTKEIPVRIALVADEWTPDNDLLTAAMKLKRRNVEKRYHKEIDGLFTKDAIVCKDINRNF</sequence>
<evidence type="ECO:0000259" key="9">
    <source>
        <dbReference type="Pfam" id="PF00501"/>
    </source>
</evidence>
<dbReference type="GO" id="GO:0030182">
    <property type="term" value="P:neuron differentiation"/>
    <property type="evidence" value="ECO:0007669"/>
    <property type="project" value="TreeGrafter"/>
</dbReference>
<dbReference type="GO" id="GO:0005524">
    <property type="term" value="F:ATP binding"/>
    <property type="evidence" value="ECO:0007669"/>
    <property type="project" value="UniProtKB-KW"/>
</dbReference>
<evidence type="ECO:0000256" key="3">
    <source>
        <dbReference type="ARBA" id="ARBA00022741"/>
    </source>
</evidence>
<dbReference type="GO" id="GO:0005811">
    <property type="term" value="C:lipid droplet"/>
    <property type="evidence" value="ECO:0007669"/>
    <property type="project" value="TreeGrafter"/>
</dbReference>
<dbReference type="Pfam" id="PF00501">
    <property type="entry name" value="AMP-binding"/>
    <property type="match status" value="1"/>
</dbReference>
<evidence type="ECO:0000313" key="10">
    <source>
        <dbReference type="EMBL" id="CAD7646564.1"/>
    </source>
</evidence>
<keyword evidence="11" id="KW-1185">Reference proteome</keyword>
<gene>
    <name evidence="10" type="ORF">ONB1V03_LOCUS5792</name>
</gene>
<dbReference type="EMBL" id="OC917247">
    <property type="protein sequence ID" value="CAD7646564.1"/>
    <property type="molecule type" value="Genomic_DNA"/>
</dbReference>
<comment type="similarity">
    <text evidence="1">Belongs to the ATP-dependent AMP-binding enzyme family.</text>
</comment>
<evidence type="ECO:0000256" key="8">
    <source>
        <dbReference type="SAM" id="MobiDB-lite"/>
    </source>
</evidence>
<evidence type="ECO:0000256" key="2">
    <source>
        <dbReference type="ARBA" id="ARBA00022598"/>
    </source>
</evidence>
<reference evidence="10" key="1">
    <citation type="submission" date="2020-11" db="EMBL/GenBank/DDBJ databases">
        <authorList>
            <person name="Tran Van P."/>
        </authorList>
    </citation>
    <scope>NUCLEOTIDE SEQUENCE</scope>
</reference>
<name>A0A7R9LRI6_9ACAR</name>
<organism evidence="10">
    <name type="scientific">Oppiella nova</name>
    <dbReference type="NCBI Taxonomy" id="334625"/>
    <lineage>
        <taxon>Eukaryota</taxon>
        <taxon>Metazoa</taxon>
        <taxon>Ecdysozoa</taxon>
        <taxon>Arthropoda</taxon>
        <taxon>Chelicerata</taxon>
        <taxon>Arachnida</taxon>
        <taxon>Acari</taxon>
        <taxon>Acariformes</taxon>
        <taxon>Sarcoptiformes</taxon>
        <taxon>Oribatida</taxon>
        <taxon>Brachypylina</taxon>
        <taxon>Oppioidea</taxon>
        <taxon>Oppiidae</taxon>
        <taxon>Oppiella</taxon>
    </lineage>
</organism>
<feature type="compositionally biased region" description="Polar residues" evidence="8">
    <location>
        <begin position="43"/>
        <end position="57"/>
    </location>
</feature>
<dbReference type="PANTHER" id="PTHR43272:SF83">
    <property type="entry name" value="ACYL-COA SYNTHETASE LONG-CHAIN, ISOFORM J"/>
    <property type="match status" value="1"/>
</dbReference>
<dbReference type="GO" id="GO:0090433">
    <property type="term" value="F:palmitoyl-CoA ligase activity"/>
    <property type="evidence" value="ECO:0007669"/>
    <property type="project" value="TreeGrafter"/>
</dbReference>
<dbReference type="PROSITE" id="PS00455">
    <property type="entry name" value="AMP_BINDING"/>
    <property type="match status" value="1"/>
</dbReference>
<dbReference type="GO" id="GO:0035336">
    <property type="term" value="P:long-chain fatty-acyl-CoA metabolic process"/>
    <property type="evidence" value="ECO:0007669"/>
    <property type="project" value="TreeGrafter"/>
</dbReference>
<evidence type="ECO:0000256" key="6">
    <source>
        <dbReference type="ARBA" id="ARBA00026121"/>
    </source>
</evidence>
<feature type="region of interest" description="Disordered" evidence="8">
    <location>
        <begin position="36"/>
        <end position="57"/>
    </location>
</feature>
<dbReference type="Proteomes" id="UP000728032">
    <property type="component" value="Unassembled WGS sequence"/>
</dbReference>
<dbReference type="OrthoDB" id="1700726at2759"/>
<dbReference type="EMBL" id="CAJPVJ010002422">
    <property type="protein sequence ID" value="CAG2166265.1"/>
    <property type="molecule type" value="Genomic_DNA"/>
</dbReference>
<protein>
    <recommendedName>
        <fullName evidence="6">long-chain-fatty-acid--CoA ligase</fullName>
        <ecNumber evidence="6">6.2.1.3</ecNumber>
    </recommendedName>
</protein>
<keyword evidence="4" id="KW-0443">Lipid metabolism</keyword>
<keyword evidence="2" id="KW-0436">Ligase</keyword>
<keyword evidence="3" id="KW-0547">Nucleotide-binding</keyword>
<evidence type="ECO:0000256" key="7">
    <source>
        <dbReference type="ARBA" id="ARBA00036813"/>
    </source>
</evidence>
<comment type="catalytic activity">
    <reaction evidence="7">
        <text>a long-chain fatty acid + ATP + CoA = a long-chain fatty acyl-CoA + AMP + diphosphate</text>
        <dbReference type="Rhea" id="RHEA:15421"/>
        <dbReference type="ChEBI" id="CHEBI:30616"/>
        <dbReference type="ChEBI" id="CHEBI:33019"/>
        <dbReference type="ChEBI" id="CHEBI:57287"/>
        <dbReference type="ChEBI" id="CHEBI:57560"/>
        <dbReference type="ChEBI" id="CHEBI:83139"/>
        <dbReference type="ChEBI" id="CHEBI:456215"/>
        <dbReference type="EC" id="6.2.1.3"/>
    </reaction>
</comment>
<dbReference type="GO" id="GO:0005783">
    <property type="term" value="C:endoplasmic reticulum"/>
    <property type="evidence" value="ECO:0007669"/>
    <property type="project" value="TreeGrafter"/>
</dbReference>
<evidence type="ECO:0000256" key="1">
    <source>
        <dbReference type="ARBA" id="ARBA00006432"/>
    </source>
</evidence>
<dbReference type="PANTHER" id="PTHR43272">
    <property type="entry name" value="LONG-CHAIN-FATTY-ACID--COA LIGASE"/>
    <property type="match status" value="1"/>
</dbReference>
<proteinExistence type="inferred from homology"/>
<feature type="domain" description="AMP-dependent synthetase/ligase" evidence="9">
    <location>
        <begin position="115"/>
        <end position="532"/>
    </location>
</feature>
<dbReference type="InterPro" id="IPR042099">
    <property type="entry name" value="ANL_N_sf"/>
</dbReference>
<dbReference type="SUPFAM" id="SSF56801">
    <property type="entry name" value="Acetyl-CoA synthetase-like"/>
    <property type="match status" value="1"/>
</dbReference>
<dbReference type="InterPro" id="IPR000873">
    <property type="entry name" value="AMP-dep_synth/lig_dom"/>
</dbReference>